<dbReference type="VEuPathDB" id="TriTrypDB:ECC02_006515"/>
<accession>A0A2V2WI72</accession>
<feature type="region of interest" description="Disordered" evidence="6">
    <location>
        <begin position="375"/>
        <end position="423"/>
    </location>
</feature>
<evidence type="ECO:0000259" key="8">
    <source>
        <dbReference type="PROSITE" id="PS51050"/>
    </source>
</evidence>
<sequence>MAGGSVQAGLGPSTLWGHFVAVDITRTFCSLYAEKLSAVWDRREFSTRLAALMRQWRAEHWDDIFIGAATRRGVNSDGARRSRRRTDDNTADAAGNAGELQRCQRGVAMYYESIRVQRLMDEVLFIRDLEEECDELESDKIRRRVLRRRRGLIRAVDEVWRAGKDAADFLLPVTEREAPLYYRRVRQPVCIASIYCSVWDAEVEDYAGLKALFTLMRSNCELYNGAGSPLVAACQGLVRVGFRAAREAQTDEEQEEVQNGSLVIPNSLLLETANGSAIGGGVGGDGRKLFPPLTKEELAWMFPPRYEASQSPVDGGRFTTAEAAGGRNENNAGEPRRVLRLIRRSDTHEPDGSGEGTAARTTLVRRLTLRRTMDAAPVVDASVPSSNKEEVEKKGDKKPTSTVGRKKKKKPQEEEEAVGDDDEQEVTYWIRCDLCDKWRIVPDKIEPLPEYWDCSFVGMKCGPLKRRREGEQPPKKGQKTQPGRKKKRDEENAPKEIRWKRGGKRKPQGEELALNDNGKKAGASTLPRAHASSRKEKKASRPAATRKRRASLSPSLSSSSSFSSSDSTGSSSDSDSDSDSNDSETPPRRGRGRKPRQTPQRIRGAKRPRATRNLARDDDSDSENSASRPCPAAKATTPALTLEKLVELEEAMDEVDAMPLEDQNPKEILARLRSIEKCLQ</sequence>
<dbReference type="Proteomes" id="UP000246078">
    <property type="component" value="Unassembled WGS sequence"/>
</dbReference>
<dbReference type="Gene3D" id="3.30.40.100">
    <property type="match status" value="1"/>
</dbReference>
<feature type="compositionally biased region" description="Low complexity" evidence="6">
    <location>
        <begin position="551"/>
        <end position="573"/>
    </location>
</feature>
<dbReference type="VEuPathDB" id="TriTrypDB:C3747_101g83"/>
<feature type="domain" description="CW-type" evidence="8">
    <location>
        <begin position="423"/>
        <end position="469"/>
    </location>
</feature>
<dbReference type="OMA" id="IGRECAP"/>
<dbReference type="VEuPathDB" id="TriTrypDB:Tc_MARK_7678"/>
<dbReference type="VEuPathDB" id="TriTrypDB:TcCLB.504213.70"/>
<dbReference type="InterPro" id="IPR011124">
    <property type="entry name" value="Znf_CW"/>
</dbReference>
<dbReference type="PROSITE" id="PS51050">
    <property type="entry name" value="ZF_CW"/>
    <property type="match status" value="1"/>
</dbReference>
<proteinExistence type="predicted"/>
<dbReference type="AlphaFoldDB" id="A0A2V2WI72"/>
<evidence type="ECO:0000259" key="7">
    <source>
        <dbReference type="PROSITE" id="PS50014"/>
    </source>
</evidence>
<dbReference type="VEuPathDB" id="TriTrypDB:TCDM_05926"/>
<dbReference type="GO" id="GO:0008270">
    <property type="term" value="F:zinc ion binding"/>
    <property type="evidence" value="ECO:0007669"/>
    <property type="project" value="UniProtKB-KW"/>
</dbReference>
<dbReference type="SUPFAM" id="SSF47370">
    <property type="entry name" value="Bromodomain"/>
    <property type="match status" value="1"/>
</dbReference>
<evidence type="ECO:0000313" key="10">
    <source>
        <dbReference type="Proteomes" id="UP000246078"/>
    </source>
</evidence>
<feature type="compositionally biased region" description="Basic and acidic residues" evidence="6">
    <location>
        <begin position="488"/>
        <end position="499"/>
    </location>
</feature>
<feature type="compositionally biased region" description="Basic residues" evidence="6">
    <location>
        <begin position="531"/>
        <end position="550"/>
    </location>
</feature>
<feature type="compositionally biased region" description="Low complexity" evidence="6">
    <location>
        <begin position="322"/>
        <end position="333"/>
    </location>
</feature>
<comment type="caution">
    <text evidence="9">The sequence shown here is derived from an EMBL/GenBank/DDBJ whole genome shotgun (WGS) entry which is preliminary data.</text>
</comment>
<feature type="domain" description="Bromo" evidence="7">
    <location>
        <begin position="161"/>
        <end position="231"/>
    </location>
</feature>
<dbReference type="Pfam" id="PF00439">
    <property type="entry name" value="Bromodomain"/>
    <property type="match status" value="1"/>
</dbReference>
<organism evidence="9 10">
    <name type="scientific">Trypanosoma cruzi</name>
    <dbReference type="NCBI Taxonomy" id="5693"/>
    <lineage>
        <taxon>Eukaryota</taxon>
        <taxon>Discoba</taxon>
        <taxon>Euglenozoa</taxon>
        <taxon>Kinetoplastea</taxon>
        <taxon>Metakinetoplastina</taxon>
        <taxon>Trypanosomatida</taxon>
        <taxon>Trypanosomatidae</taxon>
        <taxon>Trypanosoma</taxon>
        <taxon>Schizotrypanum</taxon>
    </lineage>
</organism>
<dbReference type="OrthoDB" id="20839at2759"/>
<keyword evidence="2" id="KW-0863">Zinc-finger</keyword>
<feature type="compositionally biased region" description="Basic residues" evidence="6">
    <location>
        <begin position="476"/>
        <end position="487"/>
    </location>
</feature>
<feature type="region of interest" description="Disordered" evidence="6">
    <location>
        <begin position="343"/>
        <end position="362"/>
    </location>
</feature>
<feature type="region of interest" description="Disordered" evidence="6">
    <location>
        <begin position="76"/>
        <end position="95"/>
    </location>
</feature>
<dbReference type="VEuPathDB" id="TriTrypDB:TcCL_ESM03884"/>
<feature type="region of interest" description="Disordered" evidence="6">
    <location>
        <begin position="464"/>
        <end position="638"/>
    </location>
</feature>
<name>A0A2V2WI72_TRYCR</name>
<dbReference type="InterPro" id="IPR036427">
    <property type="entry name" value="Bromodomain-like_sf"/>
</dbReference>
<evidence type="ECO:0000256" key="6">
    <source>
        <dbReference type="SAM" id="MobiDB-lite"/>
    </source>
</evidence>
<dbReference type="VEuPathDB" id="TriTrypDB:TcCLB.508857.150"/>
<dbReference type="Gene3D" id="1.20.920.10">
    <property type="entry name" value="Bromodomain-like"/>
    <property type="match status" value="1"/>
</dbReference>
<dbReference type="CDD" id="cd04369">
    <property type="entry name" value="Bromodomain"/>
    <property type="match status" value="1"/>
</dbReference>
<feature type="region of interest" description="Disordered" evidence="6">
    <location>
        <begin position="309"/>
        <end position="337"/>
    </location>
</feature>
<evidence type="ECO:0000256" key="2">
    <source>
        <dbReference type="ARBA" id="ARBA00022771"/>
    </source>
</evidence>
<evidence type="ECO:0000256" key="1">
    <source>
        <dbReference type="ARBA" id="ARBA00022723"/>
    </source>
</evidence>
<evidence type="ECO:0000256" key="4">
    <source>
        <dbReference type="ARBA" id="ARBA00023117"/>
    </source>
</evidence>
<evidence type="ECO:0000256" key="5">
    <source>
        <dbReference type="PROSITE-ProRule" id="PRU00035"/>
    </source>
</evidence>
<dbReference type="VEuPathDB" id="TriTrypDB:TCSYLVIO_010336"/>
<dbReference type="SMR" id="A0A2V2WI72"/>
<gene>
    <name evidence="9" type="ORF">C3747_101g83</name>
</gene>
<keyword evidence="3" id="KW-0862">Zinc</keyword>
<evidence type="ECO:0000256" key="3">
    <source>
        <dbReference type="ARBA" id="ARBA00022833"/>
    </source>
</evidence>
<dbReference type="VEuPathDB" id="TriTrypDB:TcG_03980"/>
<dbReference type="PROSITE" id="PS50014">
    <property type="entry name" value="BROMODOMAIN_2"/>
    <property type="match status" value="1"/>
</dbReference>
<dbReference type="VEuPathDB" id="TriTrypDB:C4B63_25g318"/>
<keyword evidence="1" id="KW-0479">Metal-binding</keyword>
<feature type="compositionally biased region" description="Basic and acidic residues" evidence="6">
    <location>
        <begin position="387"/>
        <end position="399"/>
    </location>
</feature>
<keyword evidence="4 5" id="KW-0103">Bromodomain</keyword>
<reference evidence="9 10" key="1">
    <citation type="journal article" date="2018" name="Microb. Genom.">
        <title>Expanding an expanded genome: long-read sequencing of Trypanosoma cruzi.</title>
        <authorList>
            <person name="Berna L."/>
            <person name="Rodriguez M."/>
            <person name="Chiribao M.L."/>
            <person name="Parodi-Talice A."/>
            <person name="Pita S."/>
            <person name="Rijo G."/>
            <person name="Alvarez-Valin F."/>
            <person name="Robello C."/>
        </authorList>
    </citation>
    <scope>NUCLEOTIDE SEQUENCE [LARGE SCALE GENOMIC DNA]</scope>
    <source>
        <strain evidence="9 10">TCC</strain>
    </source>
</reference>
<dbReference type="InterPro" id="IPR001487">
    <property type="entry name" value="Bromodomain"/>
</dbReference>
<evidence type="ECO:0000313" key="9">
    <source>
        <dbReference type="EMBL" id="PWV07513.1"/>
    </source>
</evidence>
<evidence type="ECO:0008006" key="11">
    <source>
        <dbReference type="Google" id="ProtNLM"/>
    </source>
</evidence>
<dbReference type="EMBL" id="PRFC01000101">
    <property type="protein sequence ID" value="PWV07513.1"/>
    <property type="molecule type" value="Genomic_DNA"/>
</dbReference>
<dbReference type="VEuPathDB" id="TriTrypDB:BCY84_20328"/>
<dbReference type="VEuPathDB" id="TriTrypDB:TcBrA4_0133950"/>
<feature type="compositionally biased region" description="Acidic residues" evidence="6">
    <location>
        <begin position="413"/>
        <end position="423"/>
    </location>
</feature>
<protein>
    <recommendedName>
        <fullName evidence="11">CW-type domain-containing protein</fullName>
    </recommendedName>
</protein>